<dbReference type="EMBL" id="JAQNSG010000008">
    <property type="protein sequence ID" value="MDC1880449.1"/>
    <property type="molecule type" value="Genomic_DNA"/>
</dbReference>
<dbReference type="Proteomes" id="UP000286114">
    <property type="component" value="Unassembled WGS sequence"/>
</dbReference>
<feature type="transmembrane region" description="Helical" evidence="1">
    <location>
        <begin position="97"/>
        <end position="115"/>
    </location>
</feature>
<evidence type="ECO:0000313" key="2">
    <source>
        <dbReference type="EMBL" id="MDC1880449.1"/>
    </source>
</evidence>
<feature type="transmembrane region" description="Helical" evidence="1">
    <location>
        <begin position="199"/>
        <end position="223"/>
    </location>
</feature>
<dbReference type="Proteomes" id="UP000283680">
    <property type="component" value="Unassembled WGS sequence"/>
</dbReference>
<feature type="transmembrane region" description="Helical" evidence="1">
    <location>
        <begin position="26"/>
        <end position="45"/>
    </location>
</feature>
<name>A0A413XHY1_BACUN</name>
<feature type="transmembrane region" description="Helical" evidence="1">
    <location>
        <begin position="127"/>
        <end position="152"/>
    </location>
</feature>
<organism evidence="4 6">
    <name type="scientific">Bacteroides uniformis</name>
    <dbReference type="NCBI Taxonomy" id="820"/>
    <lineage>
        <taxon>Bacteria</taxon>
        <taxon>Pseudomonadati</taxon>
        <taxon>Bacteroidota</taxon>
        <taxon>Bacteroidia</taxon>
        <taxon>Bacteroidales</taxon>
        <taxon>Bacteroidaceae</taxon>
        <taxon>Bacteroides</taxon>
    </lineage>
</organism>
<proteinExistence type="predicted"/>
<dbReference type="Proteomes" id="UP001213309">
    <property type="component" value="Unassembled WGS sequence"/>
</dbReference>
<evidence type="ECO:0000256" key="1">
    <source>
        <dbReference type="SAM" id="Phobius"/>
    </source>
</evidence>
<evidence type="ECO:0000313" key="5">
    <source>
        <dbReference type="Proteomes" id="UP000283680"/>
    </source>
</evidence>
<reference evidence="5 6" key="1">
    <citation type="submission" date="2018-08" db="EMBL/GenBank/DDBJ databases">
        <title>A genome reference for cultivated species of the human gut microbiota.</title>
        <authorList>
            <person name="Zou Y."/>
            <person name="Xue W."/>
            <person name="Luo G."/>
        </authorList>
    </citation>
    <scope>NUCLEOTIDE SEQUENCE [LARGE SCALE GENOMIC DNA]</scope>
    <source>
        <strain evidence="3 5">AF28-11</strain>
        <strain evidence="4 6">AM39-1</strain>
    </source>
</reference>
<dbReference type="EMBL" id="QRTH01000005">
    <property type="protein sequence ID" value="RGQ50807.1"/>
    <property type="molecule type" value="Genomic_DNA"/>
</dbReference>
<evidence type="ECO:0000313" key="3">
    <source>
        <dbReference type="EMBL" id="RGQ50807.1"/>
    </source>
</evidence>
<feature type="transmembrane region" description="Helical" evidence="1">
    <location>
        <begin position="243"/>
        <end position="265"/>
    </location>
</feature>
<dbReference type="InterPro" id="IPR049458">
    <property type="entry name" value="EpsG-like"/>
</dbReference>
<dbReference type="AlphaFoldDB" id="A0A413XHY1"/>
<protein>
    <submittedName>
        <fullName evidence="4">EpsG family protein</fullName>
    </submittedName>
</protein>
<keyword evidence="1" id="KW-0812">Transmembrane</keyword>
<dbReference type="EMBL" id="QSHA01000001">
    <property type="protein sequence ID" value="RHB77533.1"/>
    <property type="molecule type" value="Genomic_DNA"/>
</dbReference>
<feature type="transmembrane region" description="Helical" evidence="1">
    <location>
        <begin position="164"/>
        <end position="192"/>
    </location>
</feature>
<feature type="transmembrane region" description="Helical" evidence="1">
    <location>
        <begin position="331"/>
        <end position="349"/>
    </location>
</feature>
<keyword evidence="1" id="KW-0472">Membrane</keyword>
<gene>
    <name evidence="4" type="ORF">DW873_00620</name>
    <name evidence="3" type="ORF">DWY92_10950</name>
    <name evidence="2" type="ORF">POZ24_10465</name>
</gene>
<accession>A0A413XHY1</accession>
<dbReference type="Pfam" id="PF14897">
    <property type="entry name" value="EpsG"/>
    <property type="match status" value="1"/>
</dbReference>
<dbReference type="RefSeq" id="WP_117588820.1">
    <property type="nucleotide sequence ID" value="NZ_JADPCT010000314.1"/>
</dbReference>
<evidence type="ECO:0000313" key="4">
    <source>
        <dbReference type="EMBL" id="RHB77533.1"/>
    </source>
</evidence>
<sequence>MPYIPILLLLFFLSFSYDFLGHKRGYNLGYYFIYLLLVVVSGFRYRIGADTFAYQDFFEEEQVYLSDLSLADYFSYRWEPLFIFFVALIKSTINDFIFFQIVHSIIINSVVFWFISSNTKNKFTAVFLYFLFLYVLVNMEIAREALAVSVFLVSVKFLQNKKYVAYYLLAIIAFLFHYGAAISFVFPLIYGIRITLRRIFWLFVVVAGIIINIDFIIAAAFSLGVPPIIFIKLVNYTEVSENLNFMGILIAFLGYILFPCVLMQIENRILRMRSRFYDFYPIFLLLGILVICFPFISRFFNYLCLIGIIFLSDFVVELWKSNRFVFGTRYILLTCILSMVLLWNGRYYFSDMSDLTGKNMRKYVHWYPYSSILDKTKNPDRESLQDYYSMINAD</sequence>
<keyword evidence="1" id="KW-1133">Transmembrane helix</keyword>
<feature type="transmembrane region" description="Helical" evidence="1">
    <location>
        <begin position="277"/>
        <end position="296"/>
    </location>
</feature>
<comment type="caution">
    <text evidence="4">The sequence shown here is derived from an EMBL/GenBank/DDBJ whole genome shotgun (WGS) entry which is preliminary data.</text>
</comment>
<evidence type="ECO:0000313" key="6">
    <source>
        <dbReference type="Proteomes" id="UP000286114"/>
    </source>
</evidence>
<reference evidence="2" key="2">
    <citation type="submission" date="2022-10" db="EMBL/GenBank/DDBJ databases">
        <title>Human gut microbiome strain richness.</title>
        <authorList>
            <person name="Chen-Liaw A."/>
        </authorList>
    </citation>
    <scope>NUCLEOTIDE SEQUENCE</scope>
    <source>
        <strain evidence="2">1001713st2_A4_1001713B170214_170313</strain>
    </source>
</reference>